<feature type="region of interest" description="Disordered" evidence="1">
    <location>
        <begin position="1"/>
        <end position="68"/>
    </location>
</feature>
<dbReference type="STRING" id="1434232.MAIT1_04409"/>
<sequence length="149" mass="16764">MRKAIKAGRISKEPDGSIDPVKADAEWERNTNQAQQRTTAPANPPQRFAPISPSANQPKQGAPDYQTSRAIREAYAARLVKLDFEERSEQLISADEVRVSAFNMARRVRDRLFNIPHRLASVLASETEAAVIEERLELELRKALEELKG</sequence>
<evidence type="ECO:0000313" key="2">
    <source>
        <dbReference type="EMBL" id="OSM07612.1"/>
    </source>
</evidence>
<keyword evidence="3" id="KW-1185">Reference proteome</keyword>
<dbReference type="EMBL" id="LVJN01000013">
    <property type="protein sequence ID" value="OSM07612.1"/>
    <property type="molecule type" value="Genomic_DNA"/>
</dbReference>
<gene>
    <name evidence="2" type="ORF">MAIT1_04409</name>
</gene>
<organism evidence="2 3">
    <name type="scientific">Magnetofaba australis IT-1</name>
    <dbReference type="NCBI Taxonomy" id="1434232"/>
    <lineage>
        <taxon>Bacteria</taxon>
        <taxon>Pseudomonadati</taxon>
        <taxon>Pseudomonadota</taxon>
        <taxon>Magnetococcia</taxon>
        <taxon>Magnetococcales</taxon>
        <taxon>Magnetococcaceae</taxon>
        <taxon>Magnetofaba</taxon>
    </lineage>
</organism>
<dbReference type="AlphaFoldDB" id="A0A1Y2K9H9"/>
<comment type="caution">
    <text evidence="2">The sequence shown here is derived from an EMBL/GenBank/DDBJ whole genome shotgun (WGS) entry which is preliminary data.</text>
</comment>
<feature type="compositionally biased region" description="Basic and acidic residues" evidence="1">
    <location>
        <begin position="10"/>
        <end position="29"/>
    </location>
</feature>
<evidence type="ECO:0000313" key="3">
    <source>
        <dbReference type="Proteomes" id="UP000194003"/>
    </source>
</evidence>
<evidence type="ECO:0000256" key="1">
    <source>
        <dbReference type="SAM" id="MobiDB-lite"/>
    </source>
</evidence>
<feature type="compositionally biased region" description="Polar residues" evidence="1">
    <location>
        <begin position="53"/>
        <end position="68"/>
    </location>
</feature>
<feature type="compositionally biased region" description="Polar residues" evidence="1">
    <location>
        <begin position="30"/>
        <end position="41"/>
    </location>
</feature>
<dbReference type="Proteomes" id="UP000194003">
    <property type="component" value="Unassembled WGS sequence"/>
</dbReference>
<protein>
    <recommendedName>
        <fullName evidence="4">Terminase small subunit</fullName>
    </recommendedName>
</protein>
<reference evidence="2 3" key="1">
    <citation type="journal article" date="2016" name="BMC Genomics">
        <title>Combined genomic and structural analyses of a cultured magnetotactic bacterium reveals its niche adaptation to a dynamic environment.</title>
        <authorList>
            <person name="Araujo A.C."/>
            <person name="Morillo V."/>
            <person name="Cypriano J."/>
            <person name="Teixeira L.C."/>
            <person name="Leao P."/>
            <person name="Lyra S."/>
            <person name="Almeida L.G."/>
            <person name="Bazylinski D.A."/>
            <person name="Vasconcellos A.T."/>
            <person name="Abreu F."/>
            <person name="Lins U."/>
        </authorList>
    </citation>
    <scope>NUCLEOTIDE SEQUENCE [LARGE SCALE GENOMIC DNA]</scope>
    <source>
        <strain evidence="2 3">IT-1</strain>
    </source>
</reference>
<proteinExistence type="predicted"/>
<name>A0A1Y2K9H9_9PROT</name>
<accession>A0A1Y2K9H9</accession>
<evidence type="ECO:0008006" key="4">
    <source>
        <dbReference type="Google" id="ProtNLM"/>
    </source>
</evidence>